<dbReference type="GO" id="GO:0008081">
    <property type="term" value="F:phosphoric diester hydrolase activity"/>
    <property type="evidence" value="ECO:0007669"/>
    <property type="project" value="TreeGrafter"/>
</dbReference>
<dbReference type="Pfam" id="PF01261">
    <property type="entry name" value="AP_endonuc_2"/>
    <property type="match status" value="1"/>
</dbReference>
<dbReference type="InterPro" id="IPR013022">
    <property type="entry name" value="Xyl_isomerase-like_TIM-brl"/>
</dbReference>
<evidence type="ECO:0000259" key="1">
    <source>
        <dbReference type="Pfam" id="PF01261"/>
    </source>
</evidence>
<dbReference type="PANTHER" id="PTHR21445">
    <property type="entry name" value="ENDONUCLEASE IV ENDODEOXYRIBONUCLEASE IV"/>
    <property type="match status" value="1"/>
</dbReference>
<proteinExistence type="predicted"/>
<evidence type="ECO:0000313" key="3">
    <source>
        <dbReference type="Proteomes" id="UP000034852"/>
    </source>
</evidence>
<keyword evidence="2" id="KW-0378">Hydrolase</keyword>
<dbReference type="GO" id="GO:0008270">
    <property type="term" value="F:zinc ion binding"/>
    <property type="evidence" value="ECO:0007669"/>
    <property type="project" value="InterPro"/>
</dbReference>
<reference evidence="2 3" key="1">
    <citation type="journal article" date="2015" name="Nature">
        <title>rRNA introns, odd ribosomes, and small enigmatic genomes across a large radiation of phyla.</title>
        <authorList>
            <person name="Brown C.T."/>
            <person name="Hug L.A."/>
            <person name="Thomas B.C."/>
            <person name="Sharon I."/>
            <person name="Castelle C.J."/>
            <person name="Singh A."/>
            <person name="Wilkins M.J."/>
            <person name="Williams K.H."/>
            <person name="Banfield J.F."/>
        </authorList>
    </citation>
    <scope>NUCLEOTIDE SEQUENCE [LARGE SCALE GENOMIC DNA]</scope>
</reference>
<dbReference type="GO" id="GO:0003906">
    <property type="term" value="F:DNA-(apurinic or apyrimidinic site) endonuclease activity"/>
    <property type="evidence" value="ECO:0007669"/>
    <property type="project" value="TreeGrafter"/>
</dbReference>
<dbReference type="Gene3D" id="3.20.20.150">
    <property type="entry name" value="Divalent-metal-dependent TIM barrel enzymes"/>
    <property type="match status" value="1"/>
</dbReference>
<protein>
    <submittedName>
        <fullName evidence="2">Endonuclease IV</fullName>
    </submittedName>
</protein>
<sequence>MQKWHASITRVGQAAKIGELAGARYVTFHAGFRQKQDGDLTYKNVKDGISRILDEVDKAKLKIKITPELTGKASQWGDLEELIKLNKDLGHNNLGFCFDFAHKHARDGGGFNSKKEFDNMLILIKKELGEKFLKDMHIHISGINYTEKGERNHLTLLGGYKEYEHQGIDIEGMEKYYEDMQKKNKIGPADLEWKGLLQSLKEFGVGGTVVCESPN</sequence>
<dbReference type="PANTHER" id="PTHR21445:SF0">
    <property type="entry name" value="APURINIC-APYRIMIDINIC ENDONUCLEASE"/>
    <property type="match status" value="1"/>
</dbReference>
<feature type="non-terminal residue" evidence="2">
    <location>
        <position position="215"/>
    </location>
</feature>
<keyword evidence="2" id="KW-0255">Endonuclease</keyword>
<organism evidence="2 3">
    <name type="scientific">candidate division WS6 bacterium GW2011_GWA2_37_6</name>
    <dbReference type="NCBI Taxonomy" id="1619087"/>
    <lineage>
        <taxon>Bacteria</taxon>
        <taxon>Candidatus Dojkabacteria</taxon>
    </lineage>
</organism>
<keyword evidence="2" id="KW-0540">Nuclease</keyword>
<comment type="caution">
    <text evidence="2">The sequence shown here is derived from an EMBL/GenBank/DDBJ whole genome shotgun (WGS) entry which is preliminary data.</text>
</comment>
<gene>
    <name evidence="2" type="ORF">US52_C0062G0001</name>
</gene>
<dbReference type="InterPro" id="IPR001719">
    <property type="entry name" value="AP_endonuc_2"/>
</dbReference>
<dbReference type="Proteomes" id="UP000034852">
    <property type="component" value="Unassembled WGS sequence"/>
</dbReference>
<dbReference type="EMBL" id="LBTH01000062">
    <property type="protein sequence ID" value="KKQ34340.1"/>
    <property type="molecule type" value="Genomic_DNA"/>
</dbReference>
<feature type="domain" description="Xylose isomerase-like TIM barrel" evidence="1">
    <location>
        <begin position="5"/>
        <end position="214"/>
    </location>
</feature>
<name>A0A0G0H729_9BACT</name>
<dbReference type="SUPFAM" id="SSF51658">
    <property type="entry name" value="Xylose isomerase-like"/>
    <property type="match status" value="1"/>
</dbReference>
<dbReference type="SMART" id="SM00518">
    <property type="entry name" value="AP2Ec"/>
    <property type="match status" value="1"/>
</dbReference>
<dbReference type="GO" id="GO:0006284">
    <property type="term" value="P:base-excision repair"/>
    <property type="evidence" value="ECO:0007669"/>
    <property type="project" value="TreeGrafter"/>
</dbReference>
<dbReference type="InterPro" id="IPR036237">
    <property type="entry name" value="Xyl_isomerase-like_sf"/>
</dbReference>
<evidence type="ECO:0000313" key="2">
    <source>
        <dbReference type="EMBL" id="KKQ34340.1"/>
    </source>
</evidence>
<dbReference type="GO" id="GO:0003677">
    <property type="term" value="F:DNA binding"/>
    <property type="evidence" value="ECO:0007669"/>
    <property type="project" value="InterPro"/>
</dbReference>
<accession>A0A0G0H729</accession>
<dbReference type="AlphaFoldDB" id="A0A0G0H729"/>